<comment type="caution">
    <text evidence="3">The sequence shown here is derived from an EMBL/GenBank/DDBJ whole genome shotgun (WGS) entry which is preliminary data.</text>
</comment>
<keyword evidence="3" id="KW-0808">Transferase</keyword>
<dbReference type="InterPro" id="IPR029044">
    <property type="entry name" value="Nucleotide-diphossugar_trans"/>
</dbReference>
<dbReference type="PANTHER" id="PTHR43685:SF3">
    <property type="entry name" value="SLR2126 PROTEIN"/>
    <property type="match status" value="1"/>
</dbReference>
<dbReference type="Pfam" id="PF00535">
    <property type="entry name" value="Glycos_transf_2"/>
    <property type="match status" value="2"/>
</dbReference>
<name>A0A444QG12_9MICO</name>
<evidence type="ECO:0000313" key="4">
    <source>
        <dbReference type="Proteomes" id="UP000288603"/>
    </source>
</evidence>
<evidence type="ECO:0000313" key="3">
    <source>
        <dbReference type="EMBL" id="RWZ68532.1"/>
    </source>
</evidence>
<dbReference type="GO" id="GO:0016740">
    <property type="term" value="F:transferase activity"/>
    <property type="evidence" value="ECO:0007669"/>
    <property type="project" value="UniProtKB-KW"/>
</dbReference>
<dbReference type="AlphaFoldDB" id="A0A444QG12"/>
<protein>
    <submittedName>
        <fullName evidence="3">Glycosyltransferase</fullName>
    </submittedName>
</protein>
<evidence type="ECO:0000259" key="1">
    <source>
        <dbReference type="Pfam" id="PF00535"/>
    </source>
</evidence>
<dbReference type="PANTHER" id="PTHR43685">
    <property type="entry name" value="GLYCOSYLTRANSFERASE"/>
    <property type="match status" value="1"/>
</dbReference>
<dbReference type="Pfam" id="PF13524">
    <property type="entry name" value="Glyco_trans_1_2"/>
    <property type="match status" value="1"/>
</dbReference>
<organism evidence="3 4">
    <name type="scientific">Labedella populi</name>
    <dbReference type="NCBI Taxonomy" id="2498850"/>
    <lineage>
        <taxon>Bacteria</taxon>
        <taxon>Bacillati</taxon>
        <taxon>Actinomycetota</taxon>
        <taxon>Actinomycetes</taxon>
        <taxon>Micrococcales</taxon>
        <taxon>Microbacteriaceae</taxon>
        <taxon>Labedella</taxon>
    </lineage>
</organism>
<reference evidence="3 4" key="1">
    <citation type="submission" date="2018-12" db="EMBL/GenBank/DDBJ databases">
        <authorList>
            <person name="Li F."/>
        </authorList>
    </citation>
    <scope>NUCLEOTIDE SEQUENCE [LARGE SCALE GENOMIC DNA]</scope>
    <source>
        <strain evidence="3 4">8H24J-4-2</strain>
    </source>
</reference>
<sequence>MNRRAIARRVLDRIPLLDARIITPIRVERRKRQLRELGRTGLIDAAYVALQAPVPIRSSRDAVRFLATAPNHFSPHPIVEPRWISSRVKGRDWLATLLDPSVPPISVGPVFDVAVLPEAERSGSLAETIGRFLSASSGATPLPLPEGTRGPVTLGDARADAFRLAEERAATADWVAVRGSREWDADAERRYIETHHARADRWLDRPHDRPAVSIVMPVFNRANVVGAAIDSVIAQTFPAWELVIVDDGSSDATADVVREYSARDERVRLVTGDHAGVSAARNLGIGASRADVLAFIDSDNTWTPHLLALSLNEILSGRADLVYSAIEIDEGGEKPRYLGMEGTAEHLLHGSSFIDQNTLVVRKDLVEEVGAFDESLRRWVDFDLFIRLFRRTDRISYLPFIGVRYDHRDDAVDRITTSESPHWREIVLKKYVLDEYAATAPERVDGRVSVVISTVGEWEWPVRAVDAVLATTEGSDVEVVLVVSGSQREVPAILGARYTHDPRVRVIVRRGRLKRPLAHDIGFAASSGETVVFLERTVEVRPGWLEPLVAALDDERVFAAQPVPVGPGGAARHAGIVFGGPGVLPMRYLAEHPVEDLVASRQREFLAVGDGAIAVRASSFSAVGGYDPLFQGAFEDVDLCLRAARELGTVNVVVPESRVFLQGERGRVVQVGRRENARRFEDRWGATVPDEIEERYGAAGFDVVERRGAPSEDVDGDDGAESAGPVDIELVLSRRERLVESGPFAGRPALRWAIRIASPAEPRGDVWGDTFFAAEMRTALERLGQEVVVDRTSRRVRATAYLDDVVLTIRGLAGARMQDGAVNVLWVISHPDRVGEAEVVPQDLVYAASESWAREASERFGRPVRPLLQATDPELFNPERATPGTGHDVLFVGTTRKLYRPIVRMAREAGARPAIYGHGWEEFLPEEEIAGQSMDRAEAGAAYRAAGVVLNDHWEDMATEGFLSNRLFDGVAAGARMISDPAVGLGEVFGDVVTVVTSTEEMAAALADVRERVSEEAVLAASALVREKHSFDARASTLVTDVYALREERGQTAS</sequence>
<evidence type="ECO:0000259" key="2">
    <source>
        <dbReference type="Pfam" id="PF13524"/>
    </source>
</evidence>
<proteinExistence type="predicted"/>
<dbReference type="OrthoDB" id="5165900at2"/>
<dbReference type="Proteomes" id="UP000288603">
    <property type="component" value="Unassembled WGS sequence"/>
</dbReference>
<keyword evidence="4" id="KW-1185">Reference proteome</keyword>
<feature type="domain" description="Spore protein YkvP/CgeB glycosyl transferase-like" evidence="2">
    <location>
        <begin position="901"/>
        <end position="1039"/>
    </location>
</feature>
<dbReference type="SUPFAM" id="SSF53448">
    <property type="entry name" value="Nucleotide-diphospho-sugar transferases"/>
    <property type="match status" value="2"/>
</dbReference>
<dbReference type="InterPro" id="IPR001173">
    <property type="entry name" value="Glyco_trans_2-like"/>
</dbReference>
<dbReference type="RefSeq" id="WP_128497798.1">
    <property type="nucleotide sequence ID" value="NZ_RZNC01000001.1"/>
</dbReference>
<dbReference type="InterPro" id="IPR055259">
    <property type="entry name" value="YkvP/CgeB_Glyco_trans-like"/>
</dbReference>
<dbReference type="EMBL" id="RZNC01000001">
    <property type="protein sequence ID" value="RWZ68532.1"/>
    <property type="molecule type" value="Genomic_DNA"/>
</dbReference>
<feature type="domain" description="Glycosyltransferase 2-like" evidence="1">
    <location>
        <begin position="213"/>
        <end position="341"/>
    </location>
</feature>
<gene>
    <name evidence="3" type="ORF">ELQ92_04825</name>
</gene>
<feature type="domain" description="Glycosyltransferase 2-like" evidence="1">
    <location>
        <begin position="449"/>
        <end position="562"/>
    </location>
</feature>
<dbReference type="InterPro" id="IPR050834">
    <property type="entry name" value="Glycosyltransf_2"/>
</dbReference>
<dbReference type="Gene3D" id="3.90.550.10">
    <property type="entry name" value="Spore Coat Polysaccharide Biosynthesis Protein SpsA, Chain A"/>
    <property type="match status" value="2"/>
</dbReference>
<accession>A0A444QG12</accession>